<gene>
    <name evidence="3" type="ORF">CTI12_AA585980</name>
</gene>
<dbReference type="InterPro" id="IPR027417">
    <property type="entry name" value="P-loop_NTPase"/>
</dbReference>
<dbReference type="EMBL" id="PKPP01016171">
    <property type="protein sequence ID" value="PWA37946.1"/>
    <property type="molecule type" value="Genomic_DNA"/>
</dbReference>
<protein>
    <submittedName>
        <fullName evidence="3">Translation elongation factor EF1A/initiation factor IF2gamma family protein</fullName>
    </submittedName>
</protein>
<keyword evidence="3" id="KW-0396">Initiation factor</keyword>
<reference evidence="3 4" key="1">
    <citation type="journal article" date="2018" name="Mol. Plant">
        <title>The genome of Artemisia annua provides insight into the evolution of Asteraceae family and artemisinin biosynthesis.</title>
        <authorList>
            <person name="Shen Q."/>
            <person name="Zhang L."/>
            <person name="Liao Z."/>
            <person name="Wang S."/>
            <person name="Yan T."/>
            <person name="Shi P."/>
            <person name="Liu M."/>
            <person name="Fu X."/>
            <person name="Pan Q."/>
            <person name="Wang Y."/>
            <person name="Lv Z."/>
            <person name="Lu X."/>
            <person name="Zhang F."/>
            <person name="Jiang W."/>
            <person name="Ma Y."/>
            <person name="Chen M."/>
            <person name="Hao X."/>
            <person name="Li L."/>
            <person name="Tang Y."/>
            <person name="Lv G."/>
            <person name="Zhou Y."/>
            <person name="Sun X."/>
            <person name="Brodelius P.E."/>
            <person name="Rose J.K.C."/>
            <person name="Tang K."/>
        </authorList>
    </citation>
    <scope>NUCLEOTIDE SEQUENCE [LARGE SCALE GENOMIC DNA]</scope>
    <source>
        <strain evidence="4">cv. Huhao1</strain>
        <tissue evidence="3">Leaf</tissue>
    </source>
</reference>
<evidence type="ECO:0000313" key="3">
    <source>
        <dbReference type="EMBL" id="PWA37946.1"/>
    </source>
</evidence>
<comment type="caution">
    <text evidence="3">The sequence shown here is derived from an EMBL/GenBank/DDBJ whole genome shotgun (WGS) entry which is preliminary data.</text>
</comment>
<dbReference type="STRING" id="35608.A0A2U1KMD7"/>
<keyword evidence="3" id="KW-0648">Protein biosynthesis</keyword>
<accession>A0A2U1KMD7</accession>
<dbReference type="AlphaFoldDB" id="A0A2U1KMD7"/>
<name>A0A2U1KMD7_ARTAN</name>
<sequence length="273" mass="30496">MHTIDNYIKITEGTSVQIRSVSQANLGVLVISASKKEFEIGEEQTLELVGLAKTSGVCNLLFTVNKMETVSKGEDSQSVEIQFPLICGLHGINLISRVEKEFDRPDSLDSKIEETTAAIAYFETETKRFTKLDAHVISASKKEFETGEEQTLELVGLAKTSGVCNLTFTVNKMETVSKGEDSQSVKIQFLLICGLHGINLISRVEKEVCEWSDDRSMFDVLDVSEVLLRYPNSSFRMLIFHKLPTRVIVTGNVEPVCFLEEKWSQELPHVAAK</sequence>
<keyword evidence="3" id="KW-0251">Elongation factor</keyword>
<dbReference type="Gene3D" id="3.40.50.300">
    <property type="entry name" value="P-loop containing nucleotide triphosphate hydrolases"/>
    <property type="match status" value="2"/>
</dbReference>
<dbReference type="SUPFAM" id="SSF52540">
    <property type="entry name" value="P-loop containing nucleoside triphosphate hydrolases"/>
    <property type="match status" value="1"/>
</dbReference>
<evidence type="ECO:0000313" key="4">
    <source>
        <dbReference type="Proteomes" id="UP000245207"/>
    </source>
</evidence>
<dbReference type="PANTHER" id="PTHR23115">
    <property type="entry name" value="TRANSLATION FACTOR"/>
    <property type="match status" value="1"/>
</dbReference>
<proteinExistence type="predicted"/>
<dbReference type="Proteomes" id="UP000245207">
    <property type="component" value="Unassembled WGS sequence"/>
</dbReference>
<evidence type="ECO:0000256" key="2">
    <source>
        <dbReference type="ARBA" id="ARBA00023134"/>
    </source>
</evidence>
<keyword evidence="4" id="KW-1185">Reference proteome</keyword>
<keyword evidence="2" id="KW-0342">GTP-binding</keyword>
<evidence type="ECO:0000256" key="1">
    <source>
        <dbReference type="ARBA" id="ARBA00022741"/>
    </source>
</evidence>
<dbReference type="GO" id="GO:0003743">
    <property type="term" value="F:translation initiation factor activity"/>
    <property type="evidence" value="ECO:0007669"/>
    <property type="project" value="UniProtKB-KW"/>
</dbReference>
<organism evidence="3 4">
    <name type="scientific">Artemisia annua</name>
    <name type="common">Sweet wormwood</name>
    <dbReference type="NCBI Taxonomy" id="35608"/>
    <lineage>
        <taxon>Eukaryota</taxon>
        <taxon>Viridiplantae</taxon>
        <taxon>Streptophyta</taxon>
        <taxon>Embryophyta</taxon>
        <taxon>Tracheophyta</taxon>
        <taxon>Spermatophyta</taxon>
        <taxon>Magnoliopsida</taxon>
        <taxon>eudicotyledons</taxon>
        <taxon>Gunneridae</taxon>
        <taxon>Pentapetalae</taxon>
        <taxon>asterids</taxon>
        <taxon>campanulids</taxon>
        <taxon>Asterales</taxon>
        <taxon>Asteraceae</taxon>
        <taxon>Asteroideae</taxon>
        <taxon>Anthemideae</taxon>
        <taxon>Artemisiinae</taxon>
        <taxon>Artemisia</taxon>
    </lineage>
</organism>
<keyword evidence="1" id="KW-0547">Nucleotide-binding</keyword>
<dbReference type="GO" id="GO:0003746">
    <property type="term" value="F:translation elongation factor activity"/>
    <property type="evidence" value="ECO:0007669"/>
    <property type="project" value="UniProtKB-KW"/>
</dbReference>
<dbReference type="InterPro" id="IPR050100">
    <property type="entry name" value="TRAFAC_GTPase_members"/>
</dbReference>
<dbReference type="GO" id="GO:0005525">
    <property type="term" value="F:GTP binding"/>
    <property type="evidence" value="ECO:0007669"/>
    <property type="project" value="UniProtKB-KW"/>
</dbReference>